<dbReference type="AlphaFoldDB" id="A0A218ZCC2"/>
<name>A0A218ZCC2_9HELO</name>
<evidence type="ECO:0000313" key="3">
    <source>
        <dbReference type="Proteomes" id="UP000242519"/>
    </source>
</evidence>
<dbReference type="Proteomes" id="UP000242519">
    <property type="component" value="Unassembled WGS sequence"/>
</dbReference>
<dbReference type="EMBL" id="MZNU01000075">
    <property type="protein sequence ID" value="OWP05402.1"/>
    <property type="molecule type" value="Genomic_DNA"/>
</dbReference>
<accession>A0A218ZCC2</accession>
<evidence type="ECO:0000256" key="1">
    <source>
        <dbReference type="SAM" id="MobiDB-lite"/>
    </source>
</evidence>
<gene>
    <name evidence="2" type="ORF">B2J93_8345</name>
</gene>
<organism evidence="2 3">
    <name type="scientific">Diplocarpon coronariae</name>
    <dbReference type="NCBI Taxonomy" id="2795749"/>
    <lineage>
        <taxon>Eukaryota</taxon>
        <taxon>Fungi</taxon>
        <taxon>Dikarya</taxon>
        <taxon>Ascomycota</taxon>
        <taxon>Pezizomycotina</taxon>
        <taxon>Leotiomycetes</taxon>
        <taxon>Helotiales</taxon>
        <taxon>Drepanopezizaceae</taxon>
        <taxon>Diplocarpon</taxon>
    </lineage>
</organism>
<reference evidence="2 3" key="1">
    <citation type="submission" date="2017-04" db="EMBL/GenBank/DDBJ databases">
        <title>Draft genome sequence of Marssonina coronaria NL1: causal agent of apple blotch.</title>
        <authorList>
            <person name="Cheng Q."/>
        </authorList>
    </citation>
    <scope>NUCLEOTIDE SEQUENCE [LARGE SCALE GENOMIC DNA]</scope>
    <source>
        <strain evidence="2 3">NL1</strain>
    </source>
</reference>
<keyword evidence="3" id="KW-1185">Reference proteome</keyword>
<feature type="region of interest" description="Disordered" evidence="1">
    <location>
        <begin position="216"/>
        <end position="238"/>
    </location>
</feature>
<protein>
    <submittedName>
        <fullName evidence="2">Uncharacterized protein</fullName>
    </submittedName>
</protein>
<dbReference type="InParanoid" id="A0A218ZCC2"/>
<proteinExistence type="predicted"/>
<evidence type="ECO:0000313" key="2">
    <source>
        <dbReference type="EMBL" id="OWP05402.1"/>
    </source>
</evidence>
<sequence>MDQLNEDLENNEMLKSLTGDGLPFWLGDEEFPTLTQWWFQVQGELSKEFEDVEEAEELWLEKEDSASESGERAEYLKHRAGPKVVQRIQAYTADLKGGEKVDSRVLKEIGLTMQYLESETPHRFKFEQGGVKTLLPHRRDWLMDDQERVEESEILDSDFAYWSNYFTEELTAYRRQVKEEKVAEESVLRAARNLILLAKGKFKKYKRPFESKQSHMTVPLDDWQSESSENEDGNQDSKAIQEPYDEIRVEMLAENLIEFCEAVLRNSSRVEIDKTLLEAAKQFTEQATRYPRAHLEQSTGVAVALPPELSSNSERSDANISAQDHSQFFETQPNVKEEVTHSQSCFQDFCDKGDIINQQLVTTTEELIEDAEVTKNTGRKPKEDQ</sequence>
<dbReference type="OrthoDB" id="3547895at2759"/>
<comment type="caution">
    <text evidence="2">The sequence shown here is derived from an EMBL/GenBank/DDBJ whole genome shotgun (WGS) entry which is preliminary data.</text>
</comment>